<dbReference type="Pfam" id="PF04397">
    <property type="entry name" value="LytTR"/>
    <property type="match status" value="1"/>
</dbReference>
<protein>
    <submittedName>
        <fullName evidence="2">LytTr DNA-binding domain-containing protein</fullName>
    </submittedName>
</protein>
<evidence type="ECO:0000313" key="2">
    <source>
        <dbReference type="EMBL" id="NMM94055.1"/>
    </source>
</evidence>
<comment type="caution">
    <text evidence="2">The sequence shown here is derived from an EMBL/GenBank/DDBJ whole genome shotgun (WGS) entry which is preliminary data.</text>
</comment>
<keyword evidence="3" id="KW-1185">Reference proteome</keyword>
<keyword evidence="2" id="KW-0238">DNA-binding</keyword>
<dbReference type="Gene3D" id="3.10.450.50">
    <property type="match status" value="1"/>
</dbReference>
<evidence type="ECO:0000313" key="3">
    <source>
        <dbReference type="Proteomes" id="UP000532194"/>
    </source>
</evidence>
<evidence type="ECO:0000259" key="1">
    <source>
        <dbReference type="SMART" id="SM00850"/>
    </source>
</evidence>
<name>A0A7Y0EPH8_9BIFI</name>
<organism evidence="2 3">
    <name type="scientific">Bifidobacterium oedipodis</name>
    <dbReference type="NCBI Taxonomy" id="2675322"/>
    <lineage>
        <taxon>Bacteria</taxon>
        <taxon>Bacillati</taxon>
        <taxon>Actinomycetota</taxon>
        <taxon>Actinomycetes</taxon>
        <taxon>Bifidobacteriales</taxon>
        <taxon>Bifidobacteriaceae</taxon>
        <taxon>Bifidobacterium</taxon>
    </lineage>
</organism>
<feature type="domain" description="HTH LytTR-type" evidence="1">
    <location>
        <begin position="152"/>
        <end position="247"/>
    </location>
</feature>
<proteinExistence type="predicted"/>
<dbReference type="SMART" id="SM00850">
    <property type="entry name" value="LytTR"/>
    <property type="match status" value="1"/>
</dbReference>
<reference evidence="2 3" key="1">
    <citation type="submission" date="2020-02" db="EMBL/GenBank/DDBJ databases">
        <title>Characterization of phylogenetic diversity of novel bifidobacterial species isolated in Czech ZOOs.</title>
        <authorList>
            <person name="Lugli G.A."/>
            <person name="Vera N.B."/>
            <person name="Ventura M."/>
        </authorList>
    </citation>
    <scope>NUCLEOTIDE SEQUENCE [LARGE SCALE GENOMIC DNA]</scope>
    <source>
        <strain evidence="2 3">DSM 109957</strain>
    </source>
</reference>
<dbReference type="AlphaFoldDB" id="A0A7Y0EPH8"/>
<accession>A0A7Y0EPH8</accession>
<dbReference type="Gene3D" id="2.40.50.1020">
    <property type="entry name" value="LytTr DNA-binding domain"/>
    <property type="match status" value="1"/>
</dbReference>
<dbReference type="GO" id="GO:0003677">
    <property type="term" value="F:DNA binding"/>
    <property type="evidence" value="ECO:0007669"/>
    <property type="project" value="UniProtKB-KW"/>
</dbReference>
<dbReference type="EMBL" id="JAAIII010000003">
    <property type="protein sequence ID" value="NMM94055.1"/>
    <property type="molecule type" value="Genomic_DNA"/>
</dbReference>
<dbReference type="SUPFAM" id="SSF54427">
    <property type="entry name" value="NTF2-like"/>
    <property type="match status" value="1"/>
</dbReference>
<dbReference type="InterPro" id="IPR032710">
    <property type="entry name" value="NTF2-like_dom_sf"/>
</dbReference>
<gene>
    <name evidence="2" type="ORF">G1C95_1242</name>
</gene>
<dbReference type="Proteomes" id="UP000532194">
    <property type="component" value="Unassembled WGS sequence"/>
</dbReference>
<sequence length="251" mass="28656">MEHYYQGDADWLDASTTDDFVCLGAQSDQFLLTKADVLSLCREMPHVLMSSKMYRQSARVGDVRVVDGRFMGFLAPEEGSMAFAAEQRLTALWRETDEGLRMFHIHVSNAMSEPEEGERFPIKFATKAMQYINLVSLQKHYLNQIEVVDIDGVYHMLRLFDVISVEAKRQDVLVRYGYTTIRVHEGIAKLAERIGLNAGNGFVQVHRSFWVNVLYVETVDGESVHLATGELVPIAQRRRREIINQIQSVRG</sequence>
<dbReference type="InterPro" id="IPR007492">
    <property type="entry name" value="LytTR_DNA-bd_dom"/>
</dbReference>